<dbReference type="EMBL" id="MU275974">
    <property type="protein sequence ID" value="KAI0044704.1"/>
    <property type="molecule type" value="Genomic_DNA"/>
</dbReference>
<keyword evidence="2" id="KW-1185">Reference proteome</keyword>
<sequence length="314" mass="34663">MTFLSPRSVHIALQPVIDPARGPSAHLPASAAPSCGANRLDQSAVLTKHAHNSSVLHLTLGYLPVPLYRVWINRGPASCSHTGLVCAAAGRIFPRFRRSGVKHERRCYAVEAHPHDSIPLAVMPISSLISAERTAWYTYTDGSSVSSAREFVGSGPFNFITRHRPQVQTKIGDLYIHEALSILGNIDDLSSFGDDPPEQVWLVPQRLRQARSLRDSLAKPPSLILFSLRAERYRRTAQTICEISRDLHAQILIRRVLIRGVTLHDQNIVLRRAERREAKAGLSGERAASGVILSVPFPRKTIGAHSPPTFHTSQ</sequence>
<comment type="caution">
    <text evidence="1">The sequence shown here is derived from an EMBL/GenBank/DDBJ whole genome shotgun (WGS) entry which is preliminary data.</text>
</comment>
<reference evidence="1" key="1">
    <citation type="submission" date="2021-02" db="EMBL/GenBank/DDBJ databases">
        <authorList>
            <consortium name="DOE Joint Genome Institute"/>
            <person name="Ahrendt S."/>
            <person name="Looney B.P."/>
            <person name="Miyauchi S."/>
            <person name="Morin E."/>
            <person name="Drula E."/>
            <person name="Courty P.E."/>
            <person name="Chicoki N."/>
            <person name="Fauchery L."/>
            <person name="Kohler A."/>
            <person name="Kuo A."/>
            <person name="Labutti K."/>
            <person name="Pangilinan J."/>
            <person name="Lipzen A."/>
            <person name="Riley R."/>
            <person name="Andreopoulos W."/>
            <person name="He G."/>
            <person name="Johnson J."/>
            <person name="Barry K.W."/>
            <person name="Grigoriev I.V."/>
            <person name="Nagy L."/>
            <person name="Hibbett D."/>
            <person name="Henrissat B."/>
            <person name="Matheny P.B."/>
            <person name="Labbe J."/>
            <person name="Martin F."/>
        </authorList>
    </citation>
    <scope>NUCLEOTIDE SEQUENCE</scope>
    <source>
        <strain evidence="1">FP105234-sp</strain>
    </source>
</reference>
<organism evidence="1 2">
    <name type="scientific">Auriscalpium vulgare</name>
    <dbReference type="NCBI Taxonomy" id="40419"/>
    <lineage>
        <taxon>Eukaryota</taxon>
        <taxon>Fungi</taxon>
        <taxon>Dikarya</taxon>
        <taxon>Basidiomycota</taxon>
        <taxon>Agaricomycotina</taxon>
        <taxon>Agaricomycetes</taxon>
        <taxon>Russulales</taxon>
        <taxon>Auriscalpiaceae</taxon>
        <taxon>Auriscalpium</taxon>
    </lineage>
</organism>
<gene>
    <name evidence="1" type="ORF">FA95DRAFT_1561966</name>
</gene>
<protein>
    <submittedName>
        <fullName evidence="1">Uncharacterized protein</fullName>
    </submittedName>
</protein>
<feature type="non-terminal residue" evidence="1">
    <location>
        <position position="314"/>
    </location>
</feature>
<evidence type="ECO:0000313" key="2">
    <source>
        <dbReference type="Proteomes" id="UP000814033"/>
    </source>
</evidence>
<dbReference type="Proteomes" id="UP000814033">
    <property type="component" value="Unassembled WGS sequence"/>
</dbReference>
<evidence type="ECO:0000313" key="1">
    <source>
        <dbReference type="EMBL" id="KAI0044704.1"/>
    </source>
</evidence>
<proteinExistence type="predicted"/>
<reference evidence="1" key="2">
    <citation type="journal article" date="2022" name="New Phytol.">
        <title>Evolutionary transition to the ectomycorrhizal habit in the genomes of a hyperdiverse lineage of mushroom-forming fungi.</title>
        <authorList>
            <person name="Looney B."/>
            <person name="Miyauchi S."/>
            <person name="Morin E."/>
            <person name="Drula E."/>
            <person name="Courty P.E."/>
            <person name="Kohler A."/>
            <person name="Kuo A."/>
            <person name="LaButti K."/>
            <person name="Pangilinan J."/>
            <person name="Lipzen A."/>
            <person name="Riley R."/>
            <person name="Andreopoulos W."/>
            <person name="He G."/>
            <person name="Johnson J."/>
            <person name="Nolan M."/>
            <person name="Tritt A."/>
            <person name="Barry K.W."/>
            <person name="Grigoriev I.V."/>
            <person name="Nagy L.G."/>
            <person name="Hibbett D."/>
            <person name="Henrissat B."/>
            <person name="Matheny P.B."/>
            <person name="Labbe J."/>
            <person name="Martin F.M."/>
        </authorList>
    </citation>
    <scope>NUCLEOTIDE SEQUENCE</scope>
    <source>
        <strain evidence="1">FP105234-sp</strain>
    </source>
</reference>
<name>A0ACB8RKL5_9AGAM</name>
<accession>A0ACB8RKL5</accession>